<dbReference type="InterPro" id="IPR015163">
    <property type="entry name" value="Cdc6_C"/>
</dbReference>
<dbReference type="SMART" id="SM00382">
    <property type="entry name" value="AAA"/>
    <property type="match status" value="1"/>
</dbReference>
<evidence type="ECO:0000256" key="7">
    <source>
        <dbReference type="PIRNR" id="PIRNR001767"/>
    </source>
</evidence>
<dbReference type="InterPro" id="IPR050311">
    <property type="entry name" value="ORC1/CDC6"/>
</dbReference>
<evidence type="ECO:0000256" key="8">
    <source>
        <dbReference type="SAM" id="MobiDB-lite"/>
    </source>
</evidence>
<dbReference type="FunFam" id="1.10.8.60:FF:000219">
    <property type="entry name" value="Cell division control protein"/>
    <property type="match status" value="1"/>
</dbReference>
<dbReference type="Pfam" id="PF22606">
    <property type="entry name" value="Cdc6-ORC-like_ATPase_lid"/>
    <property type="match status" value="1"/>
</dbReference>
<dbReference type="GO" id="GO:0033314">
    <property type="term" value="P:mitotic DNA replication checkpoint signaling"/>
    <property type="evidence" value="ECO:0007669"/>
    <property type="project" value="TreeGrafter"/>
</dbReference>
<feature type="compositionally biased region" description="Basic and acidic residues" evidence="8">
    <location>
        <begin position="166"/>
        <end position="181"/>
    </location>
</feature>
<evidence type="ECO:0000259" key="9">
    <source>
        <dbReference type="SMART" id="SM00382"/>
    </source>
</evidence>
<dbReference type="Pfam" id="PF09079">
    <property type="entry name" value="WHD_Cdc6"/>
    <property type="match status" value="1"/>
</dbReference>
<accession>A0A9P9YP23</accession>
<dbReference type="PANTHER" id="PTHR10763:SF26">
    <property type="entry name" value="CELL DIVISION CONTROL PROTEIN 6 HOMOLOG"/>
    <property type="match status" value="1"/>
</dbReference>
<keyword evidence="5 7" id="KW-0539">Nucleus</keyword>
<dbReference type="GO" id="GO:0006270">
    <property type="term" value="P:DNA replication initiation"/>
    <property type="evidence" value="ECO:0007669"/>
    <property type="project" value="UniProtKB-UniRule"/>
</dbReference>
<protein>
    <recommendedName>
        <fullName evidence="7">Cell division control protein</fullName>
    </recommendedName>
</protein>
<dbReference type="GO" id="GO:0051301">
    <property type="term" value="P:cell division"/>
    <property type="evidence" value="ECO:0007669"/>
    <property type="project" value="UniProtKB-UniRule"/>
</dbReference>
<dbReference type="Gene3D" id="3.40.50.300">
    <property type="entry name" value="P-loop containing nucleotide triphosphate hydrolases"/>
    <property type="match status" value="1"/>
</dbReference>
<dbReference type="CDD" id="cd08768">
    <property type="entry name" value="Cdc6_C"/>
    <property type="match status" value="1"/>
</dbReference>
<dbReference type="SMART" id="SM01074">
    <property type="entry name" value="Cdc6_C"/>
    <property type="match status" value="1"/>
</dbReference>
<dbReference type="InterPro" id="IPR003593">
    <property type="entry name" value="AAA+_ATPase"/>
</dbReference>
<feature type="domain" description="Cdc6 C-terminal" evidence="10">
    <location>
        <begin position="562"/>
        <end position="642"/>
    </location>
</feature>
<dbReference type="GO" id="GO:0005634">
    <property type="term" value="C:nucleus"/>
    <property type="evidence" value="ECO:0007669"/>
    <property type="project" value="UniProtKB-SubCell"/>
</dbReference>
<dbReference type="Gene3D" id="1.10.10.10">
    <property type="entry name" value="Winged helix-like DNA-binding domain superfamily/Winged helix DNA-binding domain"/>
    <property type="match status" value="1"/>
</dbReference>
<feature type="compositionally biased region" description="Polar residues" evidence="8">
    <location>
        <begin position="60"/>
        <end position="69"/>
    </location>
</feature>
<evidence type="ECO:0000259" key="10">
    <source>
        <dbReference type="SMART" id="SM01074"/>
    </source>
</evidence>
<organism evidence="11 12">
    <name type="scientific">Drosophila gunungcola</name>
    <name type="common">fruit fly</name>
    <dbReference type="NCBI Taxonomy" id="103775"/>
    <lineage>
        <taxon>Eukaryota</taxon>
        <taxon>Metazoa</taxon>
        <taxon>Ecdysozoa</taxon>
        <taxon>Arthropoda</taxon>
        <taxon>Hexapoda</taxon>
        <taxon>Insecta</taxon>
        <taxon>Pterygota</taxon>
        <taxon>Neoptera</taxon>
        <taxon>Endopterygota</taxon>
        <taxon>Diptera</taxon>
        <taxon>Brachycera</taxon>
        <taxon>Muscomorpha</taxon>
        <taxon>Ephydroidea</taxon>
        <taxon>Drosophilidae</taxon>
        <taxon>Drosophila</taxon>
        <taxon>Sophophora</taxon>
    </lineage>
</organism>
<evidence type="ECO:0000313" key="12">
    <source>
        <dbReference type="Proteomes" id="UP001059596"/>
    </source>
</evidence>
<dbReference type="EMBL" id="JAMKOV010000004">
    <property type="protein sequence ID" value="KAI8040452.1"/>
    <property type="molecule type" value="Genomic_DNA"/>
</dbReference>
<dbReference type="FunFam" id="3.40.50.300:FF:000547">
    <property type="entry name" value="Cell division control protein"/>
    <property type="match status" value="1"/>
</dbReference>
<feature type="region of interest" description="Disordered" evidence="8">
    <location>
        <begin position="1"/>
        <end position="81"/>
    </location>
</feature>
<dbReference type="PIRSF" id="PIRSF001767">
    <property type="entry name" value="Cdc6"/>
    <property type="match status" value="1"/>
</dbReference>
<keyword evidence="6" id="KW-0131">Cell cycle</keyword>
<gene>
    <name evidence="11" type="ORF">M5D96_006395</name>
</gene>
<dbReference type="PANTHER" id="PTHR10763">
    <property type="entry name" value="CELL DIVISION CONTROL PROTEIN 6-RELATED"/>
    <property type="match status" value="1"/>
</dbReference>
<name>A0A9P9YP23_9MUSC</name>
<evidence type="ECO:0000256" key="5">
    <source>
        <dbReference type="ARBA" id="ARBA00023242"/>
    </source>
</evidence>
<evidence type="ECO:0000256" key="3">
    <source>
        <dbReference type="ARBA" id="ARBA00022618"/>
    </source>
</evidence>
<dbReference type="InterPro" id="IPR016314">
    <property type="entry name" value="Cdc6/18"/>
</dbReference>
<dbReference type="InterPro" id="IPR049945">
    <property type="entry name" value="AAA_22"/>
</dbReference>
<evidence type="ECO:0000256" key="4">
    <source>
        <dbReference type="ARBA" id="ARBA00022705"/>
    </source>
</evidence>
<feature type="compositionally biased region" description="Basic and acidic residues" evidence="8">
    <location>
        <begin position="197"/>
        <end position="239"/>
    </location>
</feature>
<dbReference type="SUPFAM" id="SSF46785">
    <property type="entry name" value="Winged helix' DNA-binding domain"/>
    <property type="match status" value="1"/>
</dbReference>
<dbReference type="InterPro" id="IPR027417">
    <property type="entry name" value="P-loop_NTPase"/>
</dbReference>
<dbReference type="SUPFAM" id="SSF52540">
    <property type="entry name" value="P-loop containing nucleoside triphosphate hydrolases"/>
    <property type="match status" value="1"/>
</dbReference>
<comment type="function">
    <text evidence="7">Involved in the initiation of DNA replication. Also participates in checkpoint controls that ensure DNA replication is completed before mitosis is initiated.</text>
</comment>
<evidence type="ECO:0000256" key="2">
    <source>
        <dbReference type="ARBA" id="ARBA00006184"/>
    </source>
</evidence>
<keyword evidence="3" id="KW-0132">Cell division</keyword>
<comment type="caution">
    <text evidence="11">The sequence shown here is derived from an EMBL/GenBank/DDBJ whole genome shotgun (WGS) entry which is preliminary data.</text>
</comment>
<dbReference type="GO" id="GO:0016887">
    <property type="term" value="F:ATP hydrolysis activity"/>
    <property type="evidence" value="ECO:0007669"/>
    <property type="project" value="InterPro"/>
</dbReference>
<evidence type="ECO:0000256" key="1">
    <source>
        <dbReference type="ARBA" id="ARBA00004123"/>
    </source>
</evidence>
<dbReference type="Gene3D" id="1.10.8.60">
    <property type="match status" value="1"/>
</dbReference>
<dbReference type="FunFam" id="1.10.10.10:FF:000265">
    <property type="entry name" value="Cell division control protein"/>
    <property type="match status" value="1"/>
</dbReference>
<evidence type="ECO:0000256" key="6">
    <source>
        <dbReference type="ARBA" id="ARBA00023306"/>
    </source>
</evidence>
<feature type="domain" description="AAA+ ATPase" evidence="9">
    <location>
        <begin position="287"/>
        <end position="432"/>
    </location>
</feature>
<dbReference type="InterPro" id="IPR054425">
    <property type="entry name" value="Cdc6_ORC1-like_ATPase_lid"/>
</dbReference>
<keyword evidence="4" id="KW-0235">DNA replication</keyword>
<dbReference type="Proteomes" id="UP001059596">
    <property type="component" value="Unassembled WGS sequence"/>
</dbReference>
<keyword evidence="12" id="KW-1185">Reference proteome</keyword>
<proteinExistence type="inferred from homology"/>
<dbReference type="InterPro" id="IPR036390">
    <property type="entry name" value="WH_DNA-bd_sf"/>
</dbReference>
<sequence>MAAVRRSTRLSSISKAAAASPLPQSTQTPRRSEVWKRRQPKKVLADSDDEEVTYDLTRPVSENNENRNLLNKMDKTSRRRTSQVLVQAAPLEHPNWYLRAKRAEQNREAITIFLDDSEEEQEADLLHGSPPKQRKLQPLPQHLISPSRLLDRLSIDERQEEAENQTGRELEKPLAKQDKLQQDVPLAQQQATTLVKQQEKHLNKEEPKELEKPPIKQQQEKPPIKQQQEKPPTKEEPHQDNLPSPSRNKYQNARRVLNSAETQNLPGREAQLQELREFFSSHLESQTSGSLYVSGQPGTGKTACLSLLLRDADFSKRLQRVYINCTSIASVGAVYKKLCAELQLKVNGRTERDHLEAIQRHLRTAKRMLLLVLDEIDQLCTSRQEVLYTIFEWPALPSSRILLVGIANSLDLTDRALMRLNARCELKPRLMHFPPYSKQQIVEIFKSRLAEAEVLDVFPPVTLQLLAAKVSAISGDVRRALDIGRRVVEIAEQQKRDGEKEFNMKALQLEGKDAVEAKEKQDTLKPVQVTQVAAVLNKVYGASQNLEEDIEASFPLQQKLMLCTLVLMLRNERNKDISMGRLHEVYRRVCAKRNILALDQTEFTGTVDLVETRGILRIMRKKEPRLHKVLLQWDEEEVHAALSDKQLIASILSDTACLGK</sequence>
<dbReference type="Pfam" id="PF13401">
    <property type="entry name" value="AAA_22"/>
    <property type="match status" value="1"/>
</dbReference>
<dbReference type="AlphaFoldDB" id="A0A9P9YP23"/>
<comment type="similarity">
    <text evidence="2 7">Belongs to the CDC6/cdc18 family.</text>
</comment>
<dbReference type="GO" id="GO:0003688">
    <property type="term" value="F:DNA replication origin binding"/>
    <property type="evidence" value="ECO:0007669"/>
    <property type="project" value="TreeGrafter"/>
</dbReference>
<dbReference type="InterPro" id="IPR036388">
    <property type="entry name" value="WH-like_DNA-bd_sf"/>
</dbReference>
<comment type="subcellular location">
    <subcellularLocation>
        <location evidence="1 7">Nucleus</location>
    </subcellularLocation>
</comment>
<feature type="region of interest" description="Disordered" evidence="8">
    <location>
        <begin position="121"/>
        <end position="248"/>
    </location>
</feature>
<reference evidence="11" key="1">
    <citation type="journal article" date="2023" name="Genome Biol. Evol.">
        <title>Long-read-based Genome Assembly of Drosophila gunungcola Reveals Fewer Chemosensory Genes in Flower-breeding Species.</title>
        <authorList>
            <person name="Negi A."/>
            <person name="Liao B.Y."/>
            <person name="Yeh S.D."/>
        </authorList>
    </citation>
    <scope>NUCLEOTIDE SEQUENCE</scope>
    <source>
        <strain evidence="11">Sukarami</strain>
    </source>
</reference>
<feature type="compositionally biased region" description="Polar residues" evidence="8">
    <location>
        <begin position="187"/>
        <end position="196"/>
    </location>
</feature>
<dbReference type="CDD" id="cd00009">
    <property type="entry name" value="AAA"/>
    <property type="match status" value="1"/>
</dbReference>
<evidence type="ECO:0000313" key="11">
    <source>
        <dbReference type="EMBL" id="KAI8040452.1"/>
    </source>
</evidence>